<sequence length="67" mass="7244">MRIFALSLVLAAVYSLQMVDGQPQPEPDSGNVLCSKLVSGELDGFTRSIMEELCEDGDFGTQGSGWF</sequence>
<gene>
    <name evidence="2" type="ORF">O0I10_010856</name>
</gene>
<evidence type="ECO:0000313" key="2">
    <source>
        <dbReference type="EMBL" id="KAJ8653528.1"/>
    </source>
</evidence>
<dbReference type="RefSeq" id="XP_058338442.1">
    <property type="nucleotide sequence ID" value="XM_058490830.1"/>
</dbReference>
<dbReference type="Proteomes" id="UP001234581">
    <property type="component" value="Unassembled WGS sequence"/>
</dbReference>
<feature type="signal peptide" evidence="1">
    <location>
        <begin position="1"/>
        <end position="21"/>
    </location>
</feature>
<organism evidence="2 3">
    <name type="scientific">Lichtheimia ornata</name>
    <dbReference type="NCBI Taxonomy" id="688661"/>
    <lineage>
        <taxon>Eukaryota</taxon>
        <taxon>Fungi</taxon>
        <taxon>Fungi incertae sedis</taxon>
        <taxon>Mucoromycota</taxon>
        <taxon>Mucoromycotina</taxon>
        <taxon>Mucoromycetes</taxon>
        <taxon>Mucorales</taxon>
        <taxon>Lichtheimiaceae</taxon>
        <taxon>Lichtheimia</taxon>
    </lineage>
</organism>
<accession>A0AAD7XUN4</accession>
<dbReference type="AlphaFoldDB" id="A0AAD7XUN4"/>
<protein>
    <submittedName>
        <fullName evidence="2">Uncharacterized protein</fullName>
    </submittedName>
</protein>
<evidence type="ECO:0000313" key="3">
    <source>
        <dbReference type="Proteomes" id="UP001234581"/>
    </source>
</evidence>
<evidence type="ECO:0000256" key="1">
    <source>
        <dbReference type="SAM" id="SignalP"/>
    </source>
</evidence>
<proteinExistence type="predicted"/>
<reference evidence="2 3" key="1">
    <citation type="submission" date="2023-03" db="EMBL/GenBank/DDBJ databases">
        <title>Genome sequence of Lichtheimia ornata CBS 291.66.</title>
        <authorList>
            <person name="Mohabir J.T."/>
            <person name="Shea T.P."/>
            <person name="Kurbessoian T."/>
            <person name="Berby B."/>
            <person name="Fontaine J."/>
            <person name="Livny J."/>
            <person name="Gnirke A."/>
            <person name="Stajich J.E."/>
            <person name="Cuomo C.A."/>
        </authorList>
    </citation>
    <scope>NUCLEOTIDE SEQUENCE [LARGE SCALE GENOMIC DNA]</scope>
    <source>
        <strain evidence="2">CBS 291.66</strain>
    </source>
</reference>
<feature type="chain" id="PRO_5042113935" evidence="1">
    <location>
        <begin position="22"/>
        <end position="67"/>
    </location>
</feature>
<comment type="caution">
    <text evidence="2">The sequence shown here is derived from an EMBL/GenBank/DDBJ whole genome shotgun (WGS) entry which is preliminary data.</text>
</comment>
<name>A0AAD7XUN4_9FUNG</name>
<dbReference type="GeneID" id="83218258"/>
<keyword evidence="1" id="KW-0732">Signal</keyword>
<keyword evidence="3" id="KW-1185">Reference proteome</keyword>
<dbReference type="EMBL" id="JARTCD010000077">
    <property type="protein sequence ID" value="KAJ8653528.1"/>
    <property type="molecule type" value="Genomic_DNA"/>
</dbReference>